<protein>
    <submittedName>
        <fullName evidence="2">Uncharacterized protein</fullName>
    </submittedName>
</protein>
<accession>A0A8H7W8Z4</accession>
<dbReference type="AlphaFoldDB" id="A0A8H7W8Z4"/>
<keyword evidence="1" id="KW-0175">Coiled coil</keyword>
<name>A0A8H7W8Z4_9HELO</name>
<evidence type="ECO:0000256" key="1">
    <source>
        <dbReference type="SAM" id="Coils"/>
    </source>
</evidence>
<dbReference type="Proteomes" id="UP000664132">
    <property type="component" value="Unassembled WGS sequence"/>
</dbReference>
<reference evidence="2" key="1">
    <citation type="submission" date="2021-02" db="EMBL/GenBank/DDBJ databases">
        <title>Genome sequence Cadophora malorum strain M34.</title>
        <authorList>
            <person name="Stefanovic E."/>
            <person name="Vu D."/>
            <person name="Scully C."/>
            <person name="Dijksterhuis J."/>
            <person name="Roader J."/>
            <person name="Houbraken J."/>
        </authorList>
    </citation>
    <scope>NUCLEOTIDE SEQUENCE</scope>
    <source>
        <strain evidence="2">M34</strain>
    </source>
</reference>
<evidence type="ECO:0000313" key="2">
    <source>
        <dbReference type="EMBL" id="KAG4421645.1"/>
    </source>
</evidence>
<feature type="coiled-coil region" evidence="1">
    <location>
        <begin position="58"/>
        <end position="85"/>
    </location>
</feature>
<gene>
    <name evidence="2" type="ORF">IFR04_005264</name>
</gene>
<comment type="caution">
    <text evidence="2">The sequence shown here is derived from an EMBL/GenBank/DDBJ whole genome shotgun (WGS) entry which is preliminary data.</text>
</comment>
<organism evidence="2 3">
    <name type="scientific">Cadophora malorum</name>
    <dbReference type="NCBI Taxonomy" id="108018"/>
    <lineage>
        <taxon>Eukaryota</taxon>
        <taxon>Fungi</taxon>
        <taxon>Dikarya</taxon>
        <taxon>Ascomycota</taxon>
        <taxon>Pezizomycotina</taxon>
        <taxon>Leotiomycetes</taxon>
        <taxon>Helotiales</taxon>
        <taxon>Ploettnerulaceae</taxon>
        <taxon>Cadophora</taxon>
    </lineage>
</organism>
<keyword evidence="3" id="KW-1185">Reference proteome</keyword>
<evidence type="ECO:0000313" key="3">
    <source>
        <dbReference type="Proteomes" id="UP000664132"/>
    </source>
</evidence>
<dbReference type="EMBL" id="JAFJYH010000062">
    <property type="protein sequence ID" value="KAG4421645.1"/>
    <property type="molecule type" value="Genomic_DNA"/>
</dbReference>
<sequence>MPSSDLLAALEEERQQLFRMMQNSNKNAVTITLACQSAITEKHAVFHETSRKYSRWVDRQARKMNARLEKKRKKLERNKQKMGFRRDVLLAETESLKADIAKTEADRLFLQARARSRLEEIEREKMAEVTANTRLARSRAPSPEPCFPSAHAEINNLAMQTFPSRAERLDNVCRAETFPESRQSCTYHHQSYPKPTEIVGSKPLSKKIIWKVTYKADSLLPTFSTSAIPSSTPIPTNGTQKRSEMSAKSNMKLIASNKYIWEEYDHSEVFEEPDNHNDEDYDPEIED</sequence>
<proteinExistence type="predicted"/>
<dbReference type="OrthoDB" id="3564063at2759"/>